<dbReference type="SMR" id="G4ZQ54"/>
<dbReference type="Proteomes" id="UP000002640">
    <property type="component" value="Unassembled WGS sequence"/>
</dbReference>
<feature type="region of interest" description="Disordered" evidence="1">
    <location>
        <begin position="33"/>
        <end position="52"/>
    </location>
</feature>
<reference evidence="2 3" key="1">
    <citation type="journal article" date="2006" name="Science">
        <title>Phytophthora genome sequences uncover evolutionary origins and mechanisms of pathogenesis.</title>
        <authorList>
            <person name="Tyler B.M."/>
            <person name="Tripathy S."/>
            <person name="Zhang X."/>
            <person name="Dehal P."/>
            <person name="Jiang R.H."/>
            <person name="Aerts A."/>
            <person name="Arredondo F.D."/>
            <person name="Baxter L."/>
            <person name="Bensasson D."/>
            <person name="Beynon J.L."/>
            <person name="Chapman J."/>
            <person name="Damasceno C.M."/>
            <person name="Dorrance A.E."/>
            <person name="Dou D."/>
            <person name="Dickerman A.W."/>
            <person name="Dubchak I.L."/>
            <person name="Garbelotto M."/>
            <person name="Gijzen M."/>
            <person name="Gordon S.G."/>
            <person name="Govers F."/>
            <person name="Grunwald N.J."/>
            <person name="Huang W."/>
            <person name="Ivors K.L."/>
            <person name="Jones R.W."/>
            <person name="Kamoun S."/>
            <person name="Krampis K."/>
            <person name="Lamour K.H."/>
            <person name="Lee M.K."/>
            <person name="McDonald W.H."/>
            <person name="Medina M."/>
            <person name="Meijer H.J."/>
            <person name="Nordberg E.K."/>
            <person name="Maclean D.J."/>
            <person name="Ospina-Giraldo M.D."/>
            <person name="Morris P.F."/>
            <person name="Phuntumart V."/>
            <person name="Putnam N.H."/>
            <person name="Rash S."/>
            <person name="Rose J.K."/>
            <person name="Sakihama Y."/>
            <person name="Salamov A.A."/>
            <person name="Savidor A."/>
            <person name="Scheuring C.F."/>
            <person name="Smith B.M."/>
            <person name="Sobral B.W."/>
            <person name="Terry A."/>
            <person name="Torto-Alalibo T.A."/>
            <person name="Win J."/>
            <person name="Xu Z."/>
            <person name="Zhang H."/>
            <person name="Grigoriev I.V."/>
            <person name="Rokhsar D.S."/>
            <person name="Boore J.L."/>
        </authorList>
    </citation>
    <scope>NUCLEOTIDE SEQUENCE [LARGE SCALE GENOMIC DNA]</scope>
    <source>
        <strain evidence="2 3">P6497</strain>
    </source>
</reference>
<proteinExistence type="predicted"/>
<dbReference type="Pfam" id="PF13637">
    <property type="entry name" value="Ank_4"/>
    <property type="match status" value="1"/>
</dbReference>
<dbReference type="EMBL" id="JH159155">
    <property type="protein sequence ID" value="EGZ14443.1"/>
    <property type="molecule type" value="Genomic_DNA"/>
</dbReference>
<dbReference type="InterPro" id="IPR036770">
    <property type="entry name" value="Ankyrin_rpt-contain_sf"/>
</dbReference>
<organism evidence="2 3">
    <name type="scientific">Phytophthora sojae (strain P6497)</name>
    <name type="common">Soybean stem and root rot agent</name>
    <name type="synonym">Phytophthora megasperma f. sp. glycines</name>
    <dbReference type="NCBI Taxonomy" id="1094619"/>
    <lineage>
        <taxon>Eukaryota</taxon>
        <taxon>Sar</taxon>
        <taxon>Stramenopiles</taxon>
        <taxon>Oomycota</taxon>
        <taxon>Peronosporomycetes</taxon>
        <taxon>Peronosporales</taxon>
        <taxon>Peronosporaceae</taxon>
        <taxon>Phytophthora</taxon>
    </lineage>
</organism>
<keyword evidence="3" id="KW-1185">Reference proteome</keyword>
<feature type="compositionally biased region" description="Basic residues" evidence="1">
    <location>
        <begin position="36"/>
        <end position="46"/>
    </location>
</feature>
<dbReference type="InterPro" id="IPR002110">
    <property type="entry name" value="Ankyrin_rpt"/>
</dbReference>
<dbReference type="PANTHER" id="PTHR46586:SF3">
    <property type="entry name" value="ANKYRIN REPEAT-CONTAINING PROTEIN"/>
    <property type="match status" value="1"/>
</dbReference>
<gene>
    <name evidence="2" type="ORF">PHYSODRAFT_354714</name>
</gene>
<protein>
    <submittedName>
        <fullName evidence="2">Uncharacterized protein</fullName>
    </submittedName>
</protein>
<dbReference type="AlphaFoldDB" id="G4ZQ54"/>
<evidence type="ECO:0000313" key="2">
    <source>
        <dbReference type="EMBL" id="EGZ14443.1"/>
    </source>
</evidence>
<evidence type="ECO:0000256" key="1">
    <source>
        <dbReference type="SAM" id="MobiDB-lite"/>
    </source>
</evidence>
<dbReference type="RefSeq" id="XP_009528192.1">
    <property type="nucleotide sequence ID" value="XM_009529897.1"/>
</dbReference>
<dbReference type="SUPFAM" id="SSF140860">
    <property type="entry name" value="Pseudo ankyrin repeat-like"/>
    <property type="match status" value="1"/>
</dbReference>
<dbReference type="InterPro" id="IPR052050">
    <property type="entry name" value="SecEffector_AnkRepeat"/>
</dbReference>
<name>G4ZQ54_PHYSP</name>
<accession>G4ZQ54</accession>
<dbReference type="PANTHER" id="PTHR46586">
    <property type="entry name" value="ANKYRIN REPEAT-CONTAINING PROTEIN"/>
    <property type="match status" value="1"/>
</dbReference>
<dbReference type="GeneID" id="20649675"/>
<dbReference type="Gene3D" id="1.25.40.20">
    <property type="entry name" value="Ankyrin repeat-containing domain"/>
    <property type="match status" value="1"/>
</dbReference>
<dbReference type="InParanoid" id="G4ZQ54"/>
<evidence type="ECO:0000313" key="3">
    <source>
        <dbReference type="Proteomes" id="UP000002640"/>
    </source>
</evidence>
<sequence>MSLTTSTAMDAAAVDGHLDIVKYLHELQMSIEAGTKKRKRGTKTKKSGPLCTTKAMDGAASNGHLHVVQWLHHNREEGCTTDAMDVAAAKGHLQVAQWLHEHRSEMYSGCYGPRSTQRAP</sequence>
<dbReference type="KEGG" id="psoj:PHYSODRAFT_354714"/>